<evidence type="ECO:0000313" key="1">
    <source>
        <dbReference type="EMBL" id="CAE8676576.1"/>
    </source>
</evidence>
<dbReference type="EMBL" id="CAJNNW010025267">
    <property type="protein sequence ID" value="CAE8676576.1"/>
    <property type="molecule type" value="Genomic_DNA"/>
</dbReference>
<accession>A0A813JCS4</accession>
<protein>
    <submittedName>
        <fullName evidence="1">Uncharacterized protein</fullName>
    </submittedName>
</protein>
<dbReference type="Proteomes" id="UP000626109">
    <property type="component" value="Unassembled WGS sequence"/>
</dbReference>
<name>A0A813JCS4_POLGL</name>
<proteinExistence type="predicted"/>
<organism evidence="1 2">
    <name type="scientific">Polarella glacialis</name>
    <name type="common">Dinoflagellate</name>
    <dbReference type="NCBI Taxonomy" id="89957"/>
    <lineage>
        <taxon>Eukaryota</taxon>
        <taxon>Sar</taxon>
        <taxon>Alveolata</taxon>
        <taxon>Dinophyceae</taxon>
        <taxon>Suessiales</taxon>
        <taxon>Suessiaceae</taxon>
        <taxon>Polarella</taxon>
    </lineage>
</organism>
<evidence type="ECO:0000313" key="2">
    <source>
        <dbReference type="Proteomes" id="UP000626109"/>
    </source>
</evidence>
<sequence>MVALAYGLDNSSSWFLEWAKVWKELGVQEILLDKASANEVVLQPAPMPGGLWSNRPISSSKVTERMRLFFKDKGCDAEDLAGLSSHSCKSTCLSWAAKIGLDKETRELLGNSVENSDVSALTYGRDNLAAPP</sequence>
<dbReference type="AlphaFoldDB" id="A0A813JCS4"/>
<gene>
    <name evidence="1" type="ORF">PGLA2088_LOCUS19953</name>
</gene>
<comment type="caution">
    <text evidence="1">The sequence shown here is derived from an EMBL/GenBank/DDBJ whole genome shotgun (WGS) entry which is preliminary data.</text>
</comment>
<reference evidence="1" key="1">
    <citation type="submission" date="2021-02" db="EMBL/GenBank/DDBJ databases">
        <authorList>
            <person name="Dougan E. K."/>
            <person name="Rhodes N."/>
            <person name="Thang M."/>
            <person name="Chan C."/>
        </authorList>
    </citation>
    <scope>NUCLEOTIDE SEQUENCE</scope>
</reference>